<sequence>MDDMSTAHLTSHPRAVTVPRQASRQASRQAPPPVHGGNPLKSALRKAGILAGTVARVTLLGRDGVDL</sequence>
<dbReference type="KEGG" id="stri:C7M71_012890"/>
<dbReference type="Proteomes" id="UP000249340">
    <property type="component" value="Chromosome"/>
</dbReference>
<protein>
    <submittedName>
        <fullName evidence="2">Uncharacterized protein</fullName>
    </submittedName>
</protein>
<dbReference type="EMBL" id="CP031264">
    <property type="protein sequence ID" value="AXI78203.1"/>
    <property type="molecule type" value="Genomic_DNA"/>
</dbReference>
<accession>A0A345SWU8</accession>
<proteinExistence type="predicted"/>
<feature type="region of interest" description="Disordered" evidence="1">
    <location>
        <begin position="1"/>
        <end position="41"/>
    </location>
</feature>
<organism evidence="2 3">
    <name type="scientific">Peterkaempfera bronchialis</name>
    <dbReference type="NCBI Taxonomy" id="2126346"/>
    <lineage>
        <taxon>Bacteria</taxon>
        <taxon>Bacillati</taxon>
        <taxon>Actinomycetota</taxon>
        <taxon>Actinomycetes</taxon>
        <taxon>Kitasatosporales</taxon>
        <taxon>Streptomycetaceae</taxon>
        <taxon>Peterkaempfera</taxon>
    </lineage>
</organism>
<evidence type="ECO:0000256" key="1">
    <source>
        <dbReference type="SAM" id="MobiDB-lite"/>
    </source>
</evidence>
<reference evidence="3" key="1">
    <citation type="submission" date="2018-07" db="EMBL/GenBank/DDBJ databases">
        <title>Streptacidiphilus bronchialis DSM 106435 chromosome.</title>
        <authorList>
            <person name="Batra D."/>
            <person name="Gulvik C.A."/>
        </authorList>
    </citation>
    <scope>NUCLEOTIDE SEQUENCE [LARGE SCALE GENOMIC DNA]</scope>
    <source>
        <strain evidence="3">DSM 106435</strain>
    </source>
</reference>
<dbReference type="AlphaFoldDB" id="A0A345SWU8"/>
<name>A0A345SWU8_9ACTN</name>
<gene>
    <name evidence="2" type="ORF">C7M71_012890</name>
</gene>
<keyword evidence="3" id="KW-1185">Reference proteome</keyword>
<evidence type="ECO:0000313" key="3">
    <source>
        <dbReference type="Proteomes" id="UP000249340"/>
    </source>
</evidence>
<evidence type="ECO:0000313" key="2">
    <source>
        <dbReference type="EMBL" id="AXI78203.1"/>
    </source>
</evidence>